<accession>A0A0F9EL34</accession>
<dbReference type="AlphaFoldDB" id="A0A0F9EL34"/>
<evidence type="ECO:0000259" key="1">
    <source>
        <dbReference type="Pfam" id="PF13240"/>
    </source>
</evidence>
<reference evidence="2" key="1">
    <citation type="journal article" date="2015" name="Nature">
        <title>Complex archaea that bridge the gap between prokaryotes and eukaryotes.</title>
        <authorList>
            <person name="Spang A."/>
            <person name="Saw J.H."/>
            <person name="Jorgensen S.L."/>
            <person name="Zaremba-Niedzwiedzka K."/>
            <person name="Martijn J."/>
            <person name="Lind A.E."/>
            <person name="van Eijk R."/>
            <person name="Schleper C."/>
            <person name="Guy L."/>
            <person name="Ettema T.J."/>
        </authorList>
    </citation>
    <scope>NUCLEOTIDE SEQUENCE</scope>
</reference>
<comment type="caution">
    <text evidence="2">The sequence shown here is derived from an EMBL/GenBank/DDBJ whole genome shotgun (WGS) entry which is preliminary data.</text>
</comment>
<name>A0A0F9EL34_9ZZZZ</name>
<organism evidence="2">
    <name type="scientific">marine sediment metagenome</name>
    <dbReference type="NCBI Taxonomy" id="412755"/>
    <lineage>
        <taxon>unclassified sequences</taxon>
        <taxon>metagenomes</taxon>
        <taxon>ecological metagenomes</taxon>
    </lineage>
</organism>
<dbReference type="Pfam" id="PF13240">
    <property type="entry name" value="Zn_Ribbon_1"/>
    <property type="match status" value="1"/>
</dbReference>
<protein>
    <recommendedName>
        <fullName evidence="1">Zinc-ribbon domain-containing protein</fullName>
    </recommendedName>
</protein>
<gene>
    <name evidence="2" type="ORF">LCGC14_2061330</name>
</gene>
<dbReference type="InterPro" id="IPR026870">
    <property type="entry name" value="Zinc_ribbon_dom"/>
</dbReference>
<evidence type="ECO:0000313" key="2">
    <source>
        <dbReference type="EMBL" id="KKL74793.1"/>
    </source>
</evidence>
<feature type="domain" description="Zinc-ribbon" evidence="1">
    <location>
        <begin position="2"/>
        <end position="23"/>
    </location>
</feature>
<dbReference type="EMBL" id="LAZR01024541">
    <property type="protein sequence ID" value="KKL74793.1"/>
    <property type="molecule type" value="Genomic_DNA"/>
</dbReference>
<sequence length="84" mass="9442">MKCPKCQTELTDNSKECRICGYSFGSEENFQYNPGNSKVSEEKELTGSGDAEGLLKPLSGFRRTLSTELVERQTELRISMELNT</sequence>
<proteinExistence type="predicted"/>